<dbReference type="AlphaFoldDB" id="A0A2S4PPS0"/>
<sequence length="768" mass="86079">MSIDHSAPLKGVVICCTSIPDEKRTAIALYAEQMGALHHLDLTRDVTHLIIGSYDTLKYKYVARNRQDILPMTPAWIEAIRDLWIADEEIDLEAMERKYKLPTFHSLKFSMTGCEEPAERLGISELVKKNGATYDGDLTRTITHLISLRTDGAKYKAAKSWGLKIVSIEWLYQSLERGMILEEKLFDPSLPKEERGKGAWDRAPPLRPSLVRRLKPDSDTGAETGKRKLRRTASMKLSGQHDSLLADISGSGIISKSQRNGAKEFDKPTQIKTSTITDQSKLQAVQTYSEDRSAARIIGVFTGCVFWLHNFPDTKIKVLQNHILSSGGEVMHTGNKSASLPNILPEGRQSKRFFMVVSHDLPKADVPILPVSYPIEVVTVWWIERCLHHKQLLEPKQHIIGRPFPVFPIPDIVAKKMMICSSAFSGIDLLHLTRAIELIGGTYSDFMTPNASLLIVNNVQVVRKDKLNYAKEWKIPIVTAKWLWDSIEAGSSLSIQAYEPGPEKMLESTLTLKEKPINIVEMEQKLSSIIPVNPLPTADKDAKSTLKRRSQPTTNSSREINDTGEKSMEAEKNVILIPSQSQAERVVIPDHNKNAINQTHGMPTAIGPTERSETLHRPSEDITHAISSLLAKSKGTTSNQSLERTETRKRSRILGRVTSNTSIQSHATSVDSTATHGDPVQWLSNSSDQTANERIEMLLNGDRAWMPNIEINNLPSTQLEYEDPDSTVAREVIMARMRGETVDFEMVKKLENKRTMSAFDNSKEIMSK</sequence>
<dbReference type="OrthoDB" id="251770at2759"/>
<organism evidence="4 5">
    <name type="scientific">Erysiphe pulchra</name>
    <dbReference type="NCBI Taxonomy" id="225359"/>
    <lineage>
        <taxon>Eukaryota</taxon>
        <taxon>Fungi</taxon>
        <taxon>Dikarya</taxon>
        <taxon>Ascomycota</taxon>
        <taxon>Pezizomycotina</taxon>
        <taxon>Leotiomycetes</taxon>
        <taxon>Erysiphales</taxon>
        <taxon>Erysiphaceae</taxon>
        <taxon>Erysiphe</taxon>
    </lineage>
</organism>
<keyword evidence="5" id="KW-1185">Reference proteome</keyword>
<dbReference type="GO" id="GO:0006270">
    <property type="term" value="P:DNA replication initiation"/>
    <property type="evidence" value="ECO:0007669"/>
    <property type="project" value="TreeGrafter"/>
</dbReference>
<dbReference type="Pfam" id="PF12738">
    <property type="entry name" value="PTCB-BRCT"/>
    <property type="match status" value="2"/>
</dbReference>
<evidence type="ECO:0000313" key="4">
    <source>
        <dbReference type="EMBL" id="POS84026.1"/>
    </source>
</evidence>
<protein>
    <recommendedName>
        <fullName evidence="3">BRCT domain-containing protein</fullName>
    </recommendedName>
</protein>
<evidence type="ECO:0000313" key="5">
    <source>
        <dbReference type="Proteomes" id="UP000237438"/>
    </source>
</evidence>
<proteinExistence type="predicted"/>
<name>A0A2S4PPS0_9PEZI</name>
<feature type="domain" description="BRCT" evidence="3">
    <location>
        <begin position="99"/>
        <end position="188"/>
    </location>
</feature>
<dbReference type="InterPro" id="IPR036420">
    <property type="entry name" value="BRCT_dom_sf"/>
</dbReference>
<keyword evidence="1" id="KW-0677">Repeat</keyword>
<dbReference type="Proteomes" id="UP000237438">
    <property type="component" value="Unassembled WGS sequence"/>
</dbReference>
<dbReference type="PROSITE" id="PS50172">
    <property type="entry name" value="BRCT"/>
    <property type="match status" value="4"/>
</dbReference>
<feature type="compositionally biased region" description="Basic and acidic residues" evidence="2">
    <location>
        <begin position="559"/>
        <end position="570"/>
    </location>
</feature>
<dbReference type="PANTHER" id="PTHR13561:SF20">
    <property type="entry name" value="DNA TOPOISOMERASE 2-BINDING PROTEIN 1"/>
    <property type="match status" value="1"/>
</dbReference>
<feature type="domain" description="BRCT" evidence="3">
    <location>
        <begin position="296"/>
        <end position="400"/>
    </location>
</feature>
<comment type="caution">
    <text evidence="4">The sequence shown here is derived from an EMBL/GenBank/DDBJ whole genome shotgun (WGS) entry which is preliminary data.</text>
</comment>
<reference evidence="4 5" key="1">
    <citation type="submission" date="2017-10" db="EMBL/GenBank/DDBJ databases">
        <title>Development of genomic resources for the powdery mildew, Erysiphe pulchra.</title>
        <authorList>
            <person name="Wadl P.A."/>
            <person name="Mack B.M."/>
            <person name="Moore G."/>
            <person name="Beltz S.B."/>
        </authorList>
    </citation>
    <scope>NUCLEOTIDE SEQUENCE [LARGE SCALE GENOMIC DNA]</scope>
    <source>
        <strain evidence="4">Cflorida</strain>
    </source>
</reference>
<feature type="domain" description="BRCT" evidence="3">
    <location>
        <begin position="408"/>
        <end position="500"/>
    </location>
</feature>
<dbReference type="GO" id="GO:0007095">
    <property type="term" value="P:mitotic G2 DNA damage checkpoint signaling"/>
    <property type="evidence" value="ECO:0007669"/>
    <property type="project" value="TreeGrafter"/>
</dbReference>
<dbReference type="STRING" id="225359.A0A2S4PPS0"/>
<feature type="region of interest" description="Disordered" evidence="2">
    <location>
        <begin position="630"/>
        <end position="685"/>
    </location>
</feature>
<feature type="compositionally biased region" description="Polar residues" evidence="2">
    <location>
        <begin position="657"/>
        <end position="675"/>
    </location>
</feature>
<dbReference type="CDD" id="cd18433">
    <property type="entry name" value="BRCT_Rad4_rpt3"/>
    <property type="match status" value="1"/>
</dbReference>
<feature type="region of interest" description="Disordered" evidence="2">
    <location>
        <begin position="532"/>
        <end position="570"/>
    </location>
</feature>
<accession>A0A2S4PPS0</accession>
<dbReference type="SUPFAM" id="SSF52113">
    <property type="entry name" value="BRCT domain"/>
    <property type="match status" value="4"/>
</dbReference>
<feature type="region of interest" description="Disordered" evidence="2">
    <location>
        <begin position="192"/>
        <end position="227"/>
    </location>
</feature>
<dbReference type="EMBL" id="PEDP01001215">
    <property type="protein sequence ID" value="POS84026.1"/>
    <property type="molecule type" value="Genomic_DNA"/>
</dbReference>
<dbReference type="InterPro" id="IPR059215">
    <property type="entry name" value="BRCT2_TopBP1-like"/>
</dbReference>
<dbReference type="CDD" id="cd17731">
    <property type="entry name" value="BRCT_TopBP1_rpt2_like"/>
    <property type="match status" value="1"/>
</dbReference>
<dbReference type="CDD" id="cd17723">
    <property type="entry name" value="BRCT_Rad4_rpt4"/>
    <property type="match status" value="1"/>
</dbReference>
<dbReference type="Gene3D" id="3.40.50.10190">
    <property type="entry name" value="BRCT domain"/>
    <property type="match status" value="4"/>
</dbReference>
<feature type="region of interest" description="Disordered" evidence="2">
    <location>
        <begin position="594"/>
        <end position="616"/>
    </location>
</feature>
<evidence type="ECO:0000256" key="2">
    <source>
        <dbReference type="SAM" id="MobiDB-lite"/>
    </source>
</evidence>
<dbReference type="PANTHER" id="PTHR13561">
    <property type="entry name" value="DNA REPLICATION REGULATOR DPB11-RELATED"/>
    <property type="match status" value="1"/>
</dbReference>
<feature type="non-terminal residue" evidence="4">
    <location>
        <position position="768"/>
    </location>
</feature>
<evidence type="ECO:0000256" key="1">
    <source>
        <dbReference type="ARBA" id="ARBA00022737"/>
    </source>
</evidence>
<feature type="domain" description="BRCT" evidence="3">
    <location>
        <begin position="4"/>
        <end position="77"/>
    </location>
</feature>
<dbReference type="Pfam" id="PF00533">
    <property type="entry name" value="BRCT"/>
    <property type="match status" value="1"/>
</dbReference>
<dbReference type="GO" id="GO:0033314">
    <property type="term" value="P:mitotic DNA replication checkpoint signaling"/>
    <property type="evidence" value="ECO:0007669"/>
    <property type="project" value="TreeGrafter"/>
</dbReference>
<evidence type="ECO:0000259" key="3">
    <source>
        <dbReference type="PROSITE" id="PS50172"/>
    </source>
</evidence>
<dbReference type="InterPro" id="IPR001357">
    <property type="entry name" value="BRCT_dom"/>
</dbReference>
<dbReference type="SMART" id="SM00292">
    <property type="entry name" value="BRCT"/>
    <property type="match status" value="4"/>
</dbReference>
<gene>
    <name evidence="4" type="ORF">EPUL_005711</name>
</gene>